<dbReference type="OrthoDB" id="676555at2759"/>
<dbReference type="Pfam" id="PF14009">
    <property type="entry name" value="PADRE"/>
    <property type="match status" value="1"/>
</dbReference>
<dbReference type="InterPro" id="IPR025322">
    <property type="entry name" value="PADRE_dom"/>
</dbReference>
<dbReference type="PANTHER" id="PTHR33148:SF3">
    <property type="entry name" value="DUF4228 DOMAIN PROTEIN"/>
    <property type="match status" value="1"/>
</dbReference>
<keyword evidence="3" id="KW-1185">Reference proteome</keyword>
<reference evidence="2" key="1">
    <citation type="submission" date="2022-07" db="EMBL/GenBank/DDBJ databases">
        <authorList>
            <person name="Macas J."/>
            <person name="Novak P."/>
            <person name="Neumann P."/>
        </authorList>
    </citation>
    <scope>NUCLEOTIDE SEQUENCE</scope>
</reference>
<name>A0A9P1ELB7_CUSEU</name>
<dbReference type="AlphaFoldDB" id="A0A9P1ELB7"/>
<evidence type="ECO:0000256" key="1">
    <source>
        <dbReference type="SAM" id="MobiDB-lite"/>
    </source>
</evidence>
<protein>
    <submittedName>
        <fullName evidence="2">Uncharacterized protein</fullName>
    </submittedName>
</protein>
<dbReference type="Proteomes" id="UP001152484">
    <property type="component" value="Unassembled WGS sequence"/>
</dbReference>
<dbReference type="EMBL" id="CAMAPE010000065">
    <property type="protein sequence ID" value="CAH9114635.1"/>
    <property type="molecule type" value="Genomic_DNA"/>
</dbReference>
<sequence>MGNCLLGKRAAKVMRVDGRTIQFKTPVNAGEVIKQYSGHILLDSESVKNLGIRAKPLEPKQELKPERLYFLVEPPPNTAAQEVFPRRGRSSGIQMSAKDRLESLMLARTRSASHILSAKSSPAAVMQSEDGGVRVKLRMHKAELEKLVMQSDHDRGEAVEKIMRLCMENNLHAAANKPGTTRNPDPTPGIMKNGLKSSKGCHGQHSVDVVVKNH</sequence>
<evidence type="ECO:0000313" key="2">
    <source>
        <dbReference type="EMBL" id="CAH9114635.1"/>
    </source>
</evidence>
<dbReference type="PANTHER" id="PTHR33148">
    <property type="entry name" value="PLASTID MOVEMENT IMPAIRED PROTEIN-RELATED"/>
    <property type="match status" value="1"/>
</dbReference>
<organism evidence="2 3">
    <name type="scientific">Cuscuta europaea</name>
    <name type="common">European dodder</name>
    <dbReference type="NCBI Taxonomy" id="41803"/>
    <lineage>
        <taxon>Eukaryota</taxon>
        <taxon>Viridiplantae</taxon>
        <taxon>Streptophyta</taxon>
        <taxon>Embryophyta</taxon>
        <taxon>Tracheophyta</taxon>
        <taxon>Spermatophyta</taxon>
        <taxon>Magnoliopsida</taxon>
        <taxon>eudicotyledons</taxon>
        <taxon>Gunneridae</taxon>
        <taxon>Pentapetalae</taxon>
        <taxon>asterids</taxon>
        <taxon>lamiids</taxon>
        <taxon>Solanales</taxon>
        <taxon>Convolvulaceae</taxon>
        <taxon>Cuscuteae</taxon>
        <taxon>Cuscuta</taxon>
        <taxon>Cuscuta subgen. Cuscuta</taxon>
    </lineage>
</organism>
<comment type="caution">
    <text evidence="2">The sequence shown here is derived from an EMBL/GenBank/DDBJ whole genome shotgun (WGS) entry which is preliminary data.</text>
</comment>
<feature type="region of interest" description="Disordered" evidence="1">
    <location>
        <begin position="195"/>
        <end position="214"/>
    </location>
</feature>
<proteinExistence type="predicted"/>
<gene>
    <name evidence="2" type="ORF">CEURO_LOCUS20470</name>
</gene>
<accession>A0A9P1ELB7</accession>
<feature type="non-terminal residue" evidence="2">
    <location>
        <position position="1"/>
    </location>
</feature>
<evidence type="ECO:0000313" key="3">
    <source>
        <dbReference type="Proteomes" id="UP001152484"/>
    </source>
</evidence>